<feature type="region of interest" description="Disordered" evidence="1">
    <location>
        <begin position="1"/>
        <end position="60"/>
    </location>
</feature>
<organism evidence="3 4">
    <name type="scientific">Pseudocalidococcus azoricus BACA0444</name>
    <dbReference type="NCBI Taxonomy" id="2918990"/>
    <lineage>
        <taxon>Bacteria</taxon>
        <taxon>Bacillati</taxon>
        <taxon>Cyanobacteriota</taxon>
        <taxon>Cyanophyceae</taxon>
        <taxon>Acaryochloridales</taxon>
        <taxon>Thermosynechococcaceae</taxon>
        <taxon>Pseudocalidococcus</taxon>
        <taxon>Pseudocalidococcus azoricus</taxon>
    </lineage>
</organism>
<dbReference type="Proteomes" id="UP001268256">
    <property type="component" value="Unassembled WGS sequence"/>
</dbReference>
<feature type="compositionally biased region" description="Basic residues" evidence="1">
    <location>
        <begin position="26"/>
        <end position="35"/>
    </location>
</feature>
<keyword evidence="2" id="KW-1133">Transmembrane helix</keyword>
<protein>
    <submittedName>
        <fullName evidence="3">PAM68 family protein</fullName>
    </submittedName>
</protein>
<keyword evidence="4" id="KW-1185">Reference proteome</keyword>
<evidence type="ECO:0000313" key="3">
    <source>
        <dbReference type="EMBL" id="MDS3860229.1"/>
    </source>
</evidence>
<dbReference type="PANTHER" id="PTHR34575">
    <property type="entry name" value="PROTEIN PAM68, CHLOROPLASTIC"/>
    <property type="match status" value="1"/>
</dbReference>
<accession>A0AAE4FRA0</accession>
<feature type="transmembrane region" description="Helical" evidence="2">
    <location>
        <begin position="74"/>
        <end position="96"/>
    </location>
</feature>
<evidence type="ECO:0000313" key="4">
    <source>
        <dbReference type="Proteomes" id="UP001268256"/>
    </source>
</evidence>
<feature type="compositionally biased region" description="Polar residues" evidence="1">
    <location>
        <begin position="1"/>
        <end position="18"/>
    </location>
</feature>
<keyword evidence="2" id="KW-0472">Membrane</keyword>
<evidence type="ECO:0000256" key="1">
    <source>
        <dbReference type="SAM" id="MobiDB-lite"/>
    </source>
</evidence>
<dbReference type="PANTHER" id="PTHR34575:SF1">
    <property type="entry name" value="PROTEIN PAM68, CHLOROPLASTIC"/>
    <property type="match status" value="1"/>
</dbReference>
<reference evidence="4" key="1">
    <citation type="submission" date="2023-07" db="EMBL/GenBank/DDBJ databases">
        <authorList>
            <person name="Luz R."/>
            <person name="Cordeiro R."/>
            <person name="Fonseca A."/>
            <person name="Goncalves V."/>
        </authorList>
    </citation>
    <scope>NUCLEOTIDE SEQUENCE [LARGE SCALE GENOMIC DNA]</scope>
    <source>
        <strain evidence="4">BACA0444</strain>
    </source>
</reference>
<proteinExistence type="predicted"/>
<dbReference type="Pfam" id="PF11947">
    <property type="entry name" value="DUF3464"/>
    <property type="match status" value="1"/>
</dbReference>
<comment type="caution">
    <text evidence="3">The sequence shown here is derived from an EMBL/GenBank/DDBJ whole genome shotgun (WGS) entry which is preliminary data.</text>
</comment>
<dbReference type="AlphaFoldDB" id="A0AAE4FRA0"/>
<evidence type="ECO:0000256" key="2">
    <source>
        <dbReference type="SAM" id="Phobius"/>
    </source>
</evidence>
<dbReference type="InterPro" id="IPR021855">
    <property type="entry name" value="PAM68-like"/>
</dbReference>
<dbReference type="EMBL" id="JAVMIP010000003">
    <property type="protein sequence ID" value="MDS3860229.1"/>
    <property type="molecule type" value="Genomic_DNA"/>
</dbReference>
<dbReference type="RefSeq" id="WP_322877512.1">
    <property type="nucleotide sequence ID" value="NZ_JAVMIP010000003.1"/>
</dbReference>
<feature type="transmembrane region" description="Helical" evidence="2">
    <location>
        <begin position="108"/>
        <end position="128"/>
    </location>
</feature>
<gene>
    <name evidence="3" type="ORF">RIF25_05360</name>
</gene>
<keyword evidence="2" id="KW-0812">Transmembrane</keyword>
<sequence>MAQEPSPKSASSGNSQPQAPLPFQPKSKKSQKKIPKVSVAPLTASKPESQPSSPKKKAGLGIPEVVSNRMATRMAVCCGIPSLLGLLTFPLCYVIVKQELFELPNVAVVLVSMGFFGLGVVGLSYGVISASWEEELSGSFLGWSEFRLNLGRIIESWQTRKQNS</sequence>
<name>A0AAE4FRA0_9CYAN</name>